<protein>
    <recommendedName>
        <fullName evidence="4">Fibronectin type-III domain-containing protein</fullName>
    </recommendedName>
</protein>
<proteinExistence type="predicted"/>
<accession>W4LHW7</accession>
<gene>
    <name evidence="2" type="ORF">ETSY1_22115</name>
</gene>
<name>W4LHW7_ENTF1</name>
<evidence type="ECO:0000313" key="2">
    <source>
        <dbReference type="EMBL" id="ETW97577.1"/>
    </source>
</evidence>
<comment type="caution">
    <text evidence="2">The sequence shown here is derived from an EMBL/GenBank/DDBJ whole genome shotgun (WGS) entry which is preliminary data.</text>
</comment>
<dbReference type="EMBL" id="AZHW01000647">
    <property type="protein sequence ID" value="ETW97577.1"/>
    <property type="molecule type" value="Genomic_DNA"/>
</dbReference>
<evidence type="ECO:0008006" key="4">
    <source>
        <dbReference type="Google" id="ProtNLM"/>
    </source>
</evidence>
<organism evidence="2 3">
    <name type="scientific">Entotheonella factor</name>
    <dbReference type="NCBI Taxonomy" id="1429438"/>
    <lineage>
        <taxon>Bacteria</taxon>
        <taxon>Pseudomonadati</taxon>
        <taxon>Nitrospinota/Tectimicrobiota group</taxon>
        <taxon>Candidatus Tectimicrobiota</taxon>
        <taxon>Candidatus Entotheonellia</taxon>
        <taxon>Candidatus Entotheonellales</taxon>
        <taxon>Candidatus Entotheonellaceae</taxon>
        <taxon>Candidatus Entotheonella</taxon>
    </lineage>
</organism>
<dbReference type="Proteomes" id="UP000019141">
    <property type="component" value="Unassembled WGS sequence"/>
</dbReference>
<sequence>MPAPPSNLEVSGHAAPEDCDEDPIPVIRGPVDISWDAVTSSHPDIGKSGDIDIVEYEVVVENEELVFSVRLLPSVTSVEIPAAFIEQADEFSVEILVTAANGNRTATESCFEVD</sequence>
<feature type="region of interest" description="Disordered" evidence="1">
    <location>
        <begin position="1"/>
        <end position="23"/>
    </location>
</feature>
<evidence type="ECO:0000256" key="1">
    <source>
        <dbReference type="SAM" id="MobiDB-lite"/>
    </source>
</evidence>
<evidence type="ECO:0000313" key="3">
    <source>
        <dbReference type="Proteomes" id="UP000019141"/>
    </source>
</evidence>
<dbReference type="HOGENOM" id="CLU_2116515_0_0_7"/>
<reference evidence="2 3" key="1">
    <citation type="journal article" date="2014" name="Nature">
        <title>An environmental bacterial taxon with a large and distinct metabolic repertoire.</title>
        <authorList>
            <person name="Wilson M.C."/>
            <person name="Mori T."/>
            <person name="Ruckert C."/>
            <person name="Uria A.R."/>
            <person name="Helf M.J."/>
            <person name="Takada K."/>
            <person name="Gernert C."/>
            <person name="Steffens U.A."/>
            <person name="Heycke N."/>
            <person name="Schmitt S."/>
            <person name="Rinke C."/>
            <person name="Helfrich E.J."/>
            <person name="Brachmann A.O."/>
            <person name="Gurgui C."/>
            <person name="Wakimoto T."/>
            <person name="Kracht M."/>
            <person name="Crusemann M."/>
            <person name="Hentschel U."/>
            <person name="Abe I."/>
            <person name="Matsunaga S."/>
            <person name="Kalinowski J."/>
            <person name="Takeyama H."/>
            <person name="Piel J."/>
        </authorList>
    </citation>
    <scope>NUCLEOTIDE SEQUENCE [LARGE SCALE GENOMIC DNA]</scope>
    <source>
        <strain evidence="3">TSY1</strain>
    </source>
</reference>
<dbReference type="AlphaFoldDB" id="W4LHW7"/>
<keyword evidence="3" id="KW-1185">Reference proteome</keyword>